<dbReference type="InterPro" id="IPR005907">
    <property type="entry name" value="G1P_thy_trans_s"/>
</dbReference>
<evidence type="ECO:0000256" key="3">
    <source>
        <dbReference type="ARBA" id="ARBA00012461"/>
    </source>
</evidence>
<evidence type="ECO:0000256" key="4">
    <source>
        <dbReference type="ARBA" id="ARBA00022679"/>
    </source>
</evidence>
<dbReference type="EMBL" id="CAFBLC010000007">
    <property type="protein sequence ID" value="CAB4854101.1"/>
    <property type="molecule type" value="Genomic_DNA"/>
</dbReference>
<evidence type="ECO:0000313" key="13">
    <source>
        <dbReference type="EMBL" id="CAB4854101.1"/>
    </source>
</evidence>
<gene>
    <name evidence="10" type="ORF">UFOPK2627_00380</name>
    <name evidence="11" type="ORF">UFOPK2879_00278</name>
    <name evidence="12" type="ORF">UFOPK3078_00439</name>
    <name evidence="13" type="ORF">UFOPK3288_00317</name>
    <name evidence="14" type="ORF">UFOPK3990_00443</name>
    <name evidence="15" type="ORF">UFOPK4245_00540</name>
</gene>
<evidence type="ECO:0000256" key="6">
    <source>
        <dbReference type="ARBA" id="ARBA00022723"/>
    </source>
</evidence>
<dbReference type="SUPFAM" id="SSF53448">
    <property type="entry name" value="Nucleotide-diphospho-sugar transferases"/>
    <property type="match status" value="1"/>
</dbReference>
<reference evidence="12" key="1">
    <citation type="submission" date="2020-05" db="EMBL/GenBank/DDBJ databases">
        <authorList>
            <person name="Chiriac C."/>
            <person name="Salcher M."/>
            <person name="Ghai R."/>
            <person name="Kavagutti S V."/>
        </authorList>
    </citation>
    <scope>NUCLEOTIDE SEQUENCE</scope>
</reference>
<keyword evidence="6" id="KW-0479">Metal-binding</keyword>
<dbReference type="EMBL" id="CAEZZN010000005">
    <property type="protein sequence ID" value="CAB4761375.1"/>
    <property type="molecule type" value="Genomic_DNA"/>
</dbReference>
<evidence type="ECO:0000313" key="14">
    <source>
        <dbReference type="EMBL" id="CAB4981656.1"/>
    </source>
</evidence>
<dbReference type="AlphaFoldDB" id="A0A6J6XY79"/>
<evidence type="ECO:0000313" key="11">
    <source>
        <dbReference type="EMBL" id="CAB4761375.1"/>
    </source>
</evidence>
<dbReference type="EMBL" id="CAFBQD010000008">
    <property type="protein sequence ID" value="CAB5047624.1"/>
    <property type="molecule type" value="Genomic_DNA"/>
</dbReference>
<evidence type="ECO:0000256" key="8">
    <source>
        <dbReference type="ARBA" id="ARBA00049336"/>
    </source>
</evidence>
<sequence length="290" mass="31256">MKGIVLAGGTGSRLWPVTKVVSKQLLPIYDKPMIYYPLSTLMLAGVQDILIITTPQDLDAFKVLLGDGSQLGISLSYVAQAKPEGLAQAFIIGEDFLNGDSCLMILGDNIFHGVGLGEELSKVLPENGAHIFTYEVADPSQYGILTLDQKGSPLSIEEKPTSSNSNLAITGLYFFDKDVAGIAKTVKPSKRGELEITAVINQYLQNGTLGVTQLSRGTAWLDTGNHNLMQDAAAYIRIIEERTGLKIACIEEVSYRNGWVSKVGLEALAKSHGPSSYGKYLQSLLSTKGE</sequence>
<comment type="similarity">
    <text evidence="2">Belongs to the glucose-1-phosphate thymidylyltransferase family.</text>
</comment>
<keyword evidence="5" id="KW-0548">Nucleotidyltransferase</keyword>
<name>A0A6J6XY79_9ZZZZ</name>
<proteinExistence type="inferred from homology"/>
<evidence type="ECO:0000313" key="10">
    <source>
        <dbReference type="EMBL" id="CAB4699293.1"/>
    </source>
</evidence>
<evidence type="ECO:0000256" key="2">
    <source>
        <dbReference type="ARBA" id="ARBA00010480"/>
    </source>
</evidence>
<evidence type="ECO:0000313" key="12">
    <source>
        <dbReference type="EMBL" id="CAB4802160.1"/>
    </source>
</evidence>
<protein>
    <recommendedName>
        <fullName evidence="3">glucose-1-phosphate thymidylyltransferase</fullName>
        <ecNumber evidence="3">2.7.7.24</ecNumber>
    </recommendedName>
</protein>
<feature type="domain" description="Nucleotidyl transferase" evidence="9">
    <location>
        <begin position="2"/>
        <end position="234"/>
    </location>
</feature>
<evidence type="ECO:0000256" key="5">
    <source>
        <dbReference type="ARBA" id="ARBA00022695"/>
    </source>
</evidence>
<dbReference type="PANTHER" id="PTHR43532:SF1">
    <property type="entry name" value="GLUCOSE-1-PHOSPHATE THYMIDYLYLTRANSFERASE 1"/>
    <property type="match status" value="1"/>
</dbReference>
<dbReference type="InterPro" id="IPR005835">
    <property type="entry name" value="NTP_transferase_dom"/>
</dbReference>
<organism evidence="12">
    <name type="scientific">freshwater metagenome</name>
    <dbReference type="NCBI Taxonomy" id="449393"/>
    <lineage>
        <taxon>unclassified sequences</taxon>
        <taxon>metagenomes</taxon>
        <taxon>ecological metagenomes</taxon>
    </lineage>
</organism>
<dbReference type="EMBL" id="CAEZYA010000007">
    <property type="protein sequence ID" value="CAB4699293.1"/>
    <property type="molecule type" value="Genomic_DNA"/>
</dbReference>
<accession>A0A6J6XY79</accession>
<dbReference type="EMBL" id="CAFAAU010000008">
    <property type="protein sequence ID" value="CAB4802160.1"/>
    <property type="molecule type" value="Genomic_DNA"/>
</dbReference>
<keyword evidence="4" id="KW-0808">Transferase</keyword>
<dbReference type="NCBIfam" id="TIGR01207">
    <property type="entry name" value="rmlA"/>
    <property type="match status" value="1"/>
</dbReference>
<dbReference type="GO" id="GO:0046872">
    <property type="term" value="F:metal ion binding"/>
    <property type="evidence" value="ECO:0007669"/>
    <property type="project" value="UniProtKB-KW"/>
</dbReference>
<evidence type="ECO:0000259" key="9">
    <source>
        <dbReference type="Pfam" id="PF00483"/>
    </source>
</evidence>
<dbReference type="GO" id="GO:0008879">
    <property type="term" value="F:glucose-1-phosphate thymidylyltransferase activity"/>
    <property type="evidence" value="ECO:0007669"/>
    <property type="project" value="UniProtKB-EC"/>
</dbReference>
<dbReference type="EC" id="2.7.7.24" evidence="3"/>
<evidence type="ECO:0000313" key="15">
    <source>
        <dbReference type="EMBL" id="CAB5047624.1"/>
    </source>
</evidence>
<dbReference type="InterPro" id="IPR029044">
    <property type="entry name" value="Nucleotide-diphossugar_trans"/>
</dbReference>
<evidence type="ECO:0000256" key="7">
    <source>
        <dbReference type="ARBA" id="ARBA00022842"/>
    </source>
</evidence>
<dbReference type="PANTHER" id="PTHR43532">
    <property type="entry name" value="GLUCOSE-1-PHOSPHATE THYMIDYLYLTRANSFERASE"/>
    <property type="match status" value="1"/>
</dbReference>
<dbReference type="Gene3D" id="3.90.550.10">
    <property type="entry name" value="Spore Coat Polysaccharide Biosynthesis Protein SpsA, Chain A"/>
    <property type="match status" value="1"/>
</dbReference>
<dbReference type="Pfam" id="PF00483">
    <property type="entry name" value="NTP_transferase"/>
    <property type="match status" value="1"/>
</dbReference>
<dbReference type="EMBL" id="CAFBOQ010000008">
    <property type="protein sequence ID" value="CAB4981656.1"/>
    <property type="molecule type" value="Genomic_DNA"/>
</dbReference>
<keyword evidence="7" id="KW-0460">Magnesium</keyword>
<comment type="cofactor">
    <cofactor evidence="1">
        <name>Mg(2+)</name>
        <dbReference type="ChEBI" id="CHEBI:18420"/>
    </cofactor>
</comment>
<comment type="catalytic activity">
    <reaction evidence="8">
        <text>dTTP + alpha-D-glucose 1-phosphate + H(+) = dTDP-alpha-D-glucose + diphosphate</text>
        <dbReference type="Rhea" id="RHEA:15225"/>
        <dbReference type="ChEBI" id="CHEBI:15378"/>
        <dbReference type="ChEBI" id="CHEBI:33019"/>
        <dbReference type="ChEBI" id="CHEBI:37568"/>
        <dbReference type="ChEBI" id="CHEBI:57477"/>
        <dbReference type="ChEBI" id="CHEBI:58601"/>
        <dbReference type="EC" id="2.7.7.24"/>
    </reaction>
</comment>
<evidence type="ECO:0000256" key="1">
    <source>
        <dbReference type="ARBA" id="ARBA00001946"/>
    </source>
</evidence>
<dbReference type="FunFam" id="3.90.550.10:FF:000023">
    <property type="entry name" value="Glucose-1-phosphate thymidylyltransferase"/>
    <property type="match status" value="1"/>
</dbReference>